<evidence type="ECO:0000313" key="3">
    <source>
        <dbReference type="EMBL" id="PTQ72600.1"/>
    </source>
</evidence>
<dbReference type="PANTHER" id="PTHR35848">
    <property type="entry name" value="OXALATE-BINDING PROTEIN"/>
    <property type="match status" value="1"/>
</dbReference>
<dbReference type="Gene3D" id="2.60.120.10">
    <property type="entry name" value="Jelly Rolls"/>
    <property type="match status" value="1"/>
</dbReference>
<dbReference type="EMBL" id="QAOH01000006">
    <property type="protein sequence ID" value="PTQ72600.1"/>
    <property type="molecule type" value="Genomic_DNA"/>
</dbReference>
<accession>A0A2T5HM01</accession>
<dbReference type="OrthoDB" id="5290459at2"/>
<dbReference type="InterPro" id="IPR011051">
    <property type="entry name" value="RmlC_Cupin_sf"/>
</dbReference>
<sequence length="195" mass="21124">MPKFTPQTVRTDSGHSAACGPYEALLFSDSGELTQFGAFLEILPPGSASALKHWHEGEDEMVYMIAGEVIVTEGDETYPLSAGEAATFKAGVARGHCLRNNGPDEARYLKPFAINLRYELIAKGPPHQNVTPRFPKICDSGLSRNALVIGTRSAGDTVTYPDHDRILRFTRSGANITTRTHTTTNGIPSGSPYED</sequence>
<keyword evidence="1" id="KW-0479">Metal-binding</keyword>
<dbReference type="SUPFAM" id="SSF51182">
    <property type="entry name" value="RmlC-like cupins"/>
    <property type="match status" value="1"/>
</dbReference>
<dbReference type="Proteomes" id="UP000244077">
    <property type="component" value="Unassembled WGS sequence"/>
</dbReference>
<dbReference type="InterPro" id="IPR051610">
    <property type="entry name" value="GPI/OXD"/>
</dbReference>
<name>A0A2T5HM01_9RHOB</name>
<keyword evidence="4" id="KW-1185">Reference proteome</keyword>
<reference evidence="3 4" key="1">
    <citation type="submission" date="2018-04" db="EMBL/GenBank/DDBJ databases">
        <title>Genomic Encyclopedia of Archaeal and Bacterial Type Strains, Phase II (KMG-II): from individual species to whole genera.</title>
        <authorList>
            <person name="Goeker M."/>
        </authorList>
    </citation>
    <scope>NUCLEOTIDE SEQUENCE [LARGE SCALE GENOMIC DNA]</scope>
    <source>
        <strain evidence="3 4">DSM 100434</strain>
    </source>
</reference>
<dbReference type="Pfam" id="PF07883">
    <property type="entry name" value="Cupin_2"/>
    <property type="match status" value="1"/>
</dbReference>
<dbReference type="InterPro" id="IPR014710">
    <property type="entry name" value="RmlC-like_jellyroll"/>
</dbReference>
<gene>
    <name evidence="3" type="ORF">C8N42_106109</name>
</gene>
<dbReference type="InterPro" id="IPR013096">
    <property type="entry name" value="Cupin_2"/>
</dbReference>
<proteinExistence type="predicted"/>
<evidence type="ECO:0000259" key="2">
    <source>
        <dbReference type="Pfam" id="PF07883"/>
    </source>
</evidence>
<dbReference type="GO" id="GO:0046872">
    <property type="term" value="F:metal ion binding"/>
    <property type="evidence" value="ECO:0007669"/>
    <property type="project" value="UniProtKB-KW"/>
</dbReference>
<dbReference type="CDD" id="cd02224">
    <property type="entry name" value="cupin_SPO2919-like"/>
    <property type="match status" value="1"/>
</dbReference>
<dbReference type="RefSeq" id="WP_107816359.1">
    <property type="nucleotide sequence ID" value="NZ_QAOH01000006.1"/>
</dbReference>
<protein>
    <submittedName>
        <fullName evidence="3">Putative cupin superfamily protein</fullName>
    </submittedName>
</protein>
<comment type="caution">
    <text evidence="3">The sequence shown here is derived from an EMBL/GenBank/DDBJ whole genome shotgun (WGS) entry which is preliminary data.</text>
</comment>
<evidence type="ECO:0000256" key="1">
    <source>
        <dbReference type="ARBA" id="ARBA00022723"/>
    </source>
</evidence>
<dbReference type="AlphaFoldDB" id="A0A2T5HM01"/>
<organism evidence="3 4">
    <name type="scientific">Celeribacter persicus</name>
    <dbReference type="NCBI Taxonomy" id="1651082"/>
    <lineage>
        <taxon>Bacteria</taxon>
        <taxon>Pseudomonadati</taxon>
        <taxon>Pseudomonadota</taxon>
        <taxon>Alphaproteobacteria</taxon>
        <taxon>Rhodobacterales</taxon>
        <taxon>Roseobacteraceae</taxon>
        <taxon>Celeribacter</taxon>
    </lineage>
</organism>
<evidence type="ECO:0000313" key="4">
    <source>
        <dbReference type="Proteomes" id="UP000244077"/>
    </source>
</evidence>
<feature type="domain" description="Cupin type-2" evidence="2">
    <location>
        <begin position="40"/>
        <end position="109"/>
    </location>
</feature>
<dbReference type="PANTHER" id="PTHR35848:SF9">
    <property type="entry name" value="SLL1358 PROTEIN"/>
    <property type="match status" value="1"/>
</dbReference>